<name>A0AAE0DK99_9LECA</name>
<evidence type="ECO:0000256" key="2">
    <source>
        <dbReference type="SAM" id="Phobius"/>
    </source>
</evidence>
<dbReference type="PANTHER" id="PTHR37488">
    <property type="entry name" value="DUF1275 DOMAIN-CONTAINING PROTEIN"/>
    <property type="match status" value="1"/>
</dbReference>
<organism evidence="3 4">
    <name type="scientific">Lepraria neglecta</name>
    <dbReference type="NCBI Taxonomy" id="209136"/>
    <lineage>
        <taxon>Eukaryota</taxon>
        <taxon>Fungi</taxon>
        <taxon>Dikarya</taxon>
        <taxon>Ascomycota</taxon>
        <taxon>Pezizomycotina</taxon>
        <taxon>Lecanoromycetes</taxon>
        <taxon>OSLEUM clade</taxon>
        <taxon>Lecanoromycetidae</taxon>
        <taxon>Lecanorales</taxon>
        <taxon>Lecanorineae</taxon>
        <taxon>Stereocaulaceae</taxon>
        <taxon>Lepraria</taxon>
    </lineage>
</organism>
<feature type="transmembrane region" description="Helical" evidence="2">
    <location>
        <begin position="261"/>
        <end position="280"/>
    </location>
</feature>
<sequence>MASAVDTPAQPYNEDEEKGRISSQEQEPTGRGDSGAIARLRVHFTTDVSTAHADILLLTCCFISGLVDSTIYNAYGTFVSMQTGNTIFLGIGGATSFKQPPNPKPYGWAKSLTSIFCFCLGCFFFSRFSRAFGSLRRGTLVTSFLIQSVLIFISAAIVEAGVVNGNLNTIPSDIEWTSEIPIAFLSFQSAGQIIGSRTLNLIEIPSVVLTSMLCDLASDPKLTSSWKDNIKRNRRALAFFGILIGAVAGGFIAEGSGKMQTVLWIAGGLKVVITGSWMLWPVEKSPISDQV</sequence>
<keyword evidence="2" id="KW-0812">Transmembrane</keyword>
<gene>
    <name evidence="3" type="ORF">OEA41_006194</name>
</gene>
<reference evidence="3" key="1">
    <citation type="submission" date="2022-11" db="EMBL/GenBank/DDBJ databases">
        <title>Chromosomal genome sequence assembly and mating type (MAT) locus characterization of the leprose asexual lichenized fungus Lepraria neglecta (Nyl.) Erichsen.</title>
        <authorList>
            <person name="Allen J.L."/>
            <person name="Pfeffer B."/>
        </authorList>
    </citation>
    <scope>NUCLEOTIDE SEQUENCE</scope>
    <source>
        <strain evidence="3">Allen 5258</strain>
    </source>
</reference>
<keyword evidence="2" id="KW-0472">Membrane</keyword>
<proteinExistence type="predicted"/>
<feature type="transmembrane region" description="Helical" evidence="2">
    <location>
        <begin position="106"/>
        <end position="126"/>
    </location>
</feature>
<keyword evidence="2" id="KW-1133">Transmembrane helix</keyword>
<dbReference type="Proteomes" id="UP001276659">
    <property type="component" value="Unassembled WGS sequence"/>
</dbReference>
<evidence type="ECO:0000256" key="1">
    <source>
        <dbReference type="SAM" id="MobiDB-lite"/>
    </source>
</evidence>
<feature type="transmembrane region" description="Helical" evidence="2">
    <location>
        <begin position="236"/>
        <end position="254"/>
    </location>
</feature>
<accession>A0AAE0DK99</accession>
<dbReference type="EMBL" id="JASNWA010000007">
    <property type="protein sequence ID" value="KAK3172869.1"/>
    <property type="molecule type" value="Genomic_DNA"/>
</dbReference>
<dbReference type="InterPro" id="IPR010699">
    <property type="entry name" value="DUF1275"/>
</dbReference>
<evidence type="ECO:0000313" key="3">
    <source>
        <dbReference type="EMBL" id="KAK3172869.1"/>
    </source>
</evidence>
<evidence type="ECO:0000313" key="4">
    <source>
        <dbReference type="Proteomes" id="UP001276659"/>
    </source>
</evidence>
<feature type="transmembrane region" description="Helical" evidence="2">
    <location>
        <begin position="138"/>
        <end position="158"/>
    </location>
</feature>
<evidence type="ECO:0008006" key="5">
    <source>
        <dbReference type="Google" id="ProtNLM"/>
    </source>
</evidence>
<dbReference type="AlphaFoldDB" id="A0AAE0DK99"/>
<feature type="region of interest" description="Disordered" evidence="1">
    <location>
        <begin position="1"/>
        <end position="33"/>
    </location>
</feature>
<keyword evidence="4" id="KW-1185">Reference proteome</keyword>
<comment type="caution">
    <text evidence="3">The sequence shown here is derived from an EMBL/GenBank/DDBJ whole genome shotgun (WGS) entry which is preliminary data.</text>
</comment>
<protein>
    <recommendedName>
        <fullName evidence="5">DUF1275 domain protein</fullName>
    </recommendedName>
</protein>
<dbReference type="Pfam" id="PF06912">
    <property type="entry name" value="DUF1275"/>
    <property type="match status" value="1"/>
</dbReference>
<dbReference type="PANTHER" id="PTHR37488:SF7">
    <property type="entry name" value="DUF1275 DOMAIN PROTEIN"/>
    <property type="match status" value="1"/>
</dbReference>